<dbReference type="Gene3D" id="3.40.50.300">
    <property type="entry name" value="P-loop containing nucleotide triphosphate hydrolases"/>
    <property type="match status" value="1"/>
</dbReference>
<feature type="domain" description="Dynein heavy chain hydrolytic ATP-binding dynein motor region" evidence="1">
    <location>
        <begin position="1"/>
        <end position="25"/>
    </location>
</feature>
<organism evidence="2 3">
    <name type="scientific">Xenoophorus captivus</name>
    <dbReference type="NCBI Taxonomy" id="1517983"/>
    <lineage>
        <taxon>Eukaryota</taxon>
        <taxon>Metazoa</taxon>
        <taxon>Chordata</taxon>
        <taxon>Craniata</taxon>
        <taxon>Vertebrata</taxon>
        <taxon>Euteleostomi</taxon>
        <taxon>Actinopterygii</taxon>
        <taxon>Neopterygii</taxon>
        <taxon>Teleostei</taxon>
        <taxon>Neoteleostei</taxon>
        <taxon>Acanthomorphata</taxon>
        <taxon>Ovalentaria</taxon>
        <taxon>Atherinomorphae</taxon>
        <taxon>Cyprinodontiformes</taxon>
        <taxon>Goodeidae</taxon>
        <taxon>Xenoophorus</taxon>
    </lineage>
</organism>
<dbReference type="PANTHER" id="PTHR22878">
    <property type="entry name" value="DYNEIN HEAVY CHAIN 6, AXONEMAL-LIKE-RELATED"/>
    <property type="match status" value="1"/>
</dbReference>
<dbReference type="Pfam" id="PF12774">
    <property type="entry name" value="AAA_6"/>
    <property type="match status" value="1"/>
</dbReference>
<evidence type="ECO:0000259" key="1">
    <source>
        <dbReference type="Pfam" id="PF12774"/>
    </source>
</evidence>
<dbReference type="InterPro" id="IPR027417">
    <property type="entry name" value="P-loop_NTPase"/>
</dbReference>
<reference evidence="2 3" key="1">
    <citation type="submission" date="2021-06" db="EMBL/GenBank/DDBJ databases">
        <authorList>
            <person name="Palmer J.M."/>
        </authorList>
    </citation>
    <scope>NUCLEOTIDE SEQUENCE [LARGE SCALE GENOMIC DNA]</scope>
    <source>
        <strain evidence="2 3">XC_2019</strain>
        <tissue evidence="2">Muscle</tissue>
    </source>
</reference>
<name>A0ABV0SCJ7_9TELE</name>
<proteinExistence type="predicted"/>
<dbReference type="InterPro" id="IPR026983">
    <property type="entry name" value="DHC"/>
</dbReference>
<gene>
    <name evidence="2" type="ORF">XENOCAPTIV_000824</name>
</gene>
<dbReference type="InterPro" id="IPR035699">
    <property type="entry name" value="AAA_6"/>
</dbReference>
<protein>
    <recommendedName>
        <fullName evidence="1">Dynein heavy chain hydrolytic ATP-binding dynein motor region domain-containing protein</fullName>
    </recommendedName>
</protein>
<evidence type="ECO:0000313" key="3">
    <source>
        <dbReference type="Proteomes" id="UP001434883"/>
    </source>
</evidence>
<dbReference type="Proteomes" id="UP001434883">
    <property type="component" value="Unassembled WGS sequence"/>
</dbReference>
<dbReference type="PANTHER" id="PTHR22878:SF71">
    <property type="entry name" value="DYNEIN, AXONEMAL, HEAVY CHAIN 3"/>
    <property type="match status" value="1"/>
</dbReference>
<accession>A0ABV0SCJ7</accession>
<keyword evidence="3" id="KW-1185">Reference proteome</keyword>
<sequence length="172" mass="19797">MSKFFKGLAQSGAWACFDEFNRIEKIVATYRLCSEQLSSQYHYDYEKLMEEFAVNYCIINPKAITMGQLYGCFDPVSHEWSDGVLASTFRNQSISTSEDRQWIIFDGPIDAVWIENMNTVLDDNKKVLHFMNFLLVPTASHSVCKGLFLYPALALSDERRDHSDESQNEPNL</sequence>
<comment type="caution">
    <text evidence="2">The sequence shown here is derived from an EMBL/GenBank/DDBJ whole genome shotgun (WGS) entry which is preliminary data.</text>
</comment>
<evidence type="ECO:0000313" key="2">
    <source>
        <dbReference type="EMBL" id="MEQ2218275.1"/>
    </source>
</evidence>
<dbReference type="EMBL" id="JAHRIN010076695">
    <property type="protein sequence ID" value="MEQ2218275.1"/>
    <property type="molecule type" value="Genomic_DNA"/>
</dbReference>